<dbReference type="Proteomes" id="UP000215214">
    <property type="component" value="Chromosome TJEJU"/>
</dbReference>
<evidence type="ECO:0000313" key="3">
    <source>
        <dbReference type="Proteomes" id="UP000215214"/>
    </source>
</evidence>
<dbReference type="Gene3D" id="2.160.20.10">
    <property type="entry name" value="Single-stranded right-handed beta-helix, Pectin lyase-like"/>
    <property type="match status" value="1"/>
</dbReference>
<dbReference type="OrthoDB" id="1183463at2"/>
<feature type="signal peptide" evidence="1">
    <location>
        <begin position="1"/>
        <end position="25"/>
    </location>
</feature>
<feature type="chain" id="PRO_5012647169" evidence="1">
    <location>
        <begin position="26"/>
        <end position="469"/>
    </location>
</feature>
<protein>
    <submittedName>
        <fullName evidence="2">Uncharacterized protein</fullName>
    </submittedName>
</protein>
<dbReference type="SUPFAM" id="SSF51126">
    <property type="entry name" value="Pectin lyase-like"/>
    <property type="match status" value="1"/>
</dbReference>
<dbReference type="InterPro" id="IPR011050">
    <property type="entry name" value="Pectin_lyase_fold/virulence"/>
</dbReference>
<accession>A0A238UC79</accession>
<keyword evidence="1" id="KW-0732">Signal</keyword>
<dbReference type="RefSeq" id="WP_095073258.1">
    <property type="nucleotide sequence ID" value="NZ_LT899436.1"/>
</dbReference>
<dbReference type="AlphaFoldDB" id="A0A238UC79"/>
<dbReference type="KEGG" id="tje:TJEJU_2927"/>
<reference evidence="2 3" key="1">
    <citation type="submission" date="2017-07" db="EMBL/GenBank/DDBJ databases">
        <authorList>
            <person name="Sun Z.S."/>
            <person name="Albrecht U."/>
            <person name="Echele G."/>
            <person name="Lee C.C."/>
        </authorList>
    </citation>
    <scope>NUCLEOTIDE SEQUENCE [LARGE SCALE GENOMIC DNA]</scope>
    <source>
        <strain evidence="3">type strain: KCTC 22618</strain>
    </source>
</reference>
<dbReference type="EMBL" id="LT899436">
    <property type="protein sequence ID" value="SNR16596.1"/>
    <property type="molecule type" value="Genomic_DNA"/>
</dbReference>
<evidence type="ECO:0000313" key="2">
    <source>
        <dbReference type="EMBL" id="SNR16596.1"/>
    </source>
</evidence>
<keyword evidence="3" id="KW-1185">Reference proteome</keyword>
<gene>
    <name evidence="2" type="ORF">TJEJU_2927</name>
</gene>
<proteinExistence type="predicted"/>
<sequence length="469" mass="53188">MKTKKSIKHLIIFLVAITNSNFINAQLNIGDPGVTFDNSKNDSAYPFMQEWQKSGVEGGVPFSSSIPVKLEVNPTDADGLQSAIDNLNTNGELSVILLKNGTYDIDKTIQLKSNIILRGESRDNVKLDVTVRYQRRRFEHKGAFVLDEVEYVGIENLTMEYIPERPITIYDDRNVDRNKWCGNRCFENDPDGLKNMYVSFIMIEKKSKNCWVDSCTLKNSGSNPINVNGRNNTFRNNFVDAAYNKGGGGAAYYAINGDYNLIFNERVRRIRHFSIQLGAKYNVVYGCDFEVDINFHNGDDGFNLIENNKVKSEQWRSWGAFASGGSQYGHKPPGENNIIFNNEVSGKNNSERFSSDTKVFVFDQYSNPRELSSTPPSGGTFYPVVLKNNTLTTETFIKNDIKIFPNPFVSELNIENVTQDGRIAFFSIEGQPLFTRKVKVGERIQVGKELQSGFYLLHYNNQVFKIIKK</sequence>
<name>A0A238UC79_9FLAO</name>
<evidence type="ECO:0000256" key="1">
    <source>
        <dbReference type="SAM" id="SignalP"/>
    </source>
</evidence>
<dbReference type="InterPro" id="IPR012334">
    <property type="entry name" value="Pectin_lyas_fold"/>
</dbReference>
<organism evidence="2 3">
    <name type="scientific">Tenacibaculum jejuense</name>
    <dbReference type="NCBI Taxonomy" id="584609"/>
    <lineage>
        <taxon>Bacteria</taxon>
        <taxon>Pseudomonadati</taxon>
        <taxon>Bacteroidota</taxon>
        <taxon>Flavobacteriia</taxon>
        <taxon>Flavobacteriales</taxon>
        <taxon>Flavobacteriaceae</taxon>
        <taxon>Tenacibaculum</taxon>
    </lineage>
</organism>